<name>A0ABQ0QIZ0_9PROT</name>
<sequence length="65" mass="7462">MMLKEYGFWWNGAACERHGCVRMVRGCDLERNICAVIALQPMLDAFCSLVVCRFAIYSKDMLPDI</sequence>
<organism evidence="1 2">
    <name type="scientific">Neokomagataea tanensis NBRC 106556</name>
    <dbReference type="NCBI Taxonomy" id="1223519"/>
    <lineage>
        <taxon>Bacteria</taxon>
        <taxon>Pseudomonadati</taxon>
        <taxon>Pseudomonadota</taxon>
        <taxon>Alphaproteobacteria</taxon>
        <taxon>Acetobacterales</taxon>
        <taxon>Acetobacteraceae</taxon>
        <taxon>Neokomagataea</taxon>
    </lineage>
</organism>
<protein>
    <recommendedName>
        <fullName evidence="3">Transposase</fullName>
    </recommendedName>
</protein>
<keyword evidence="2" id="KW-1185">Reference proteome</keyword>
<comment type="caution">
    <text evidence="1">The sequence shown here is derived from an EMBL/GenBank/DDBJ whole genome shotgun (WGS) entry which is preliminary data.</text>
</comment>
<proteinExistence type="predicted"/>
<dbReference type="Proteomes" id="UP001062443">
    <property type="component" value="Unassembled WGS sequence"/>
</dbReference>
<dbReference type="EMBL" id="BAQB01000014">
    <property type="protein sequence ID" value="GBR46471.1"/>
    <property type="molecule type" value="Genomic_DNA"/>
</dbReference>
<evidence type="ECO:0000313" key="1">
    <source>
        <dbReference type="EMBL" id="GBR46471.1"/>
    </source>
</evidence>
<gene>
    <name evidence="1" type="ORF">AA106556_1121</name>
</gene>
<reference evidence="1" key="1">
    <citation type="submission" date="2013-04" db="EMBL/GenBank/DDBJ databases">
        <title>The genome sequencing project of 58 acetic acid bacteria.</title>
        <authorList>
            <person name="Okamoto-Kainuma A."/>
            <person name="Ishikawa M."/>
            <person name="Umino S."/>
            <person name="Koizumi Y."/>
            <person name="Shiwa Y."/>
            <person name="Yoshikawa H."/>
            <person name="Matsutani M."/>
            <person name="Matsushita K."/>
        </authorList>
    </citation>
    <scope>NUCLEOTIDE SEQUENCE</scope>
    <source>
        <strain evidence="1">NBRC 106556</strain>
    </source>
</reference>
<evidence type="ECO:0008006" key="3">
    <source>
        <dbReference type="Google" id="ProtNLM"/>
    </source>
</evidence>
<accession>A0ABQ0QIZ0</accession>
<evidence type="ECO:0000313" key="2">
    <source>
        <dbReference type="Proteomes" id="UP001062443"/>
    </source>
</evidence>